<feature type="binding site" evidence="5">
    <location>
        <position position="43"/>
    </location>
    <ligand>
        <name>AMP</name>
        <dbReference type="ChEBI" id="CHEBI:456215"/>
    </ligand>
</feature>
<dbReference type="EC" id="2.7.4.3" evidence="5 7"/>
<keyword evidence="5 7" id="KW-0067">ATP-binding</keyword>
<keyword evidence="9" id="KW-1185">Reference proteome</keyword>
<comment type="domain">
    <text evidence="5">Consists of three domains, a large central CORE domain and two small peripheral domains, NMPbind and LID, which undergo movements during catalysis. The LID domain closes over the site of phosphoryl transfer upon ATP binding. Assembling and dissambling the active center during each catalytic cycle provides an effective means to prevent ATP hydrolysis.</text>
</comment>
<evidence type="ECO:0000256" key="4">
    <source>
        <dbReference type="ARBA" id="ARBA00022777"/>
    </source>
</evidence>
<evidence type="ECO:0000256" key="2">
    <source>
        <dbReference type="ARBA" id="ARBA00022727"/>
    </source>
</evidence>
<dbReference type="PRINTS" id="PR00094">
    <property type="entry name" value="ADENYLTKNASE"/>
</dbReference>
<feature type="binding site" evidence="5">
    <location>
        <position position="151"/>
    </location>
    <ligand>
        <name>AMP</name>
        <dbReference type="ChEBI" id="CHEBI:456215"/>
    </ligand>
</feature>
<evidence type="ECO:0000256" key="3">
    <source>
        <dbReference type="ARBA" id="ARBA00022741"/>
    </source>
</evidence>
<evidence type="ECO:0000256" key="6">
    <source>
        <dbReference type="RuleBase" id="RU003330"/>
    </source>
</evidence>
<reference evidence="8" key="1">
    <citation type="journal article" date="2014" name="Int. J. Syst. Evol. Microbiol.">
        <title>Complete genome sequence of Corynebacterium casei LMG S-19264T (=DSM 44701T), isolated from a smear-ripened cheese.</title>
        <authorList>
            <consortium name="US DOE Joint Genome Institute (JGI-PGF)"/>
            <person name="Walter F."/>
            <person name="Albersmeier A."/>
            <person name="Kalinowski J."/>
            <person name="Ruckert C."/>
        </authorList>
    </citation>
    <scope>NUCLEOTIDE SEQUENCE</scope>
    <source>
        <strain evidence="8">KCTC 32513</strain>
    </source>
</reference>
<feature type="binding site" evidence="5">
    <location>
        <begin position="64"/>
        <end position="66"/>
    </location>
    <ligand>
        <name>AMP</name>
        <dbReference type="ChEBI" id="CHEBI:456215"/>
    </ligand>
</feature>
<evidence type="ECO:0000256" key="7">
    <source>
        <dbReference type="RuleBase" id="RU003331"/>
    </source>
</evidence>
<dbReference type="NCBIfam" id="NF011105">
    <property type="entry name" value="PRK14532.1"/>
    <property type="match status" value="1"/>
</dbReference>
<dbReference type="NCBIfam" id="NF001381">
    <property type="entry name" value="PRK00279.1-3"/>
    <property type="match status" value="1"/>
</dbReference>
<keyword evidence="2 5" id="KW-0545">Nucleotide biosynthesis</keyword>
<dbReference type="GO" id="GO:0005737">
    <property type="term" value="C:cytoplasm"/>
    <property type="evidence" value="ECO:0007669"/>
    <property type="project" value="UniProtKB-SubCell"/>
</dbReference>
<comment type="subcellular location">
    <subcellularLocation>
        <location evidence="5 7">Cytoplasm</location>
    </subcellularLocation>
</comment>
<feature type="region of interest" description="NMP" evidence="5">
    <location>
        <begin position="37"/>
        <end position="66"/>
    </location>
</feature>
<keyword evidence="3 5" id="KW-0547">Nucleotide-binding</keyword>
<dbReference type="SUPFAM" id="SSF52540">
    <property type="entry name" value="P-loop containing nucleoside triphosphate hydrolases"/>
    <property type="match status" value="1"/>
</dbReference>
<dbReference type="NCBIfam" id="NF011104">
    <property type="entry name" value="PRK14531.1"/>
    <property type="match status" value="1"/>
</dbReference>
<dbReference type="PROSITE" id="PS00113">
    <property type="entry name" value="ADENYLATE_KINASE"/>
    <property type="match status" value="1"/>
</dbReference>
<comment type="function">
    <text evidence="5">Catalyzes the reversible transfer of the terminal phosphate group between ATP and AMP. Plays an important role in cellular energy homeostasis and in adenine nucleotide metabolism.</text>
</comment>
<feature type="binding site" evidence="5">
    <location>
        <position position="134"/>
    </location>
    <ligand>
        <name>ATP</name>
        <dbReference type="ChEBI" id="CHEBI:30616"/>
    </ligand>
</feature>
<comment type="caution">
    <text evidence="5">Lacks conserved residue(s) required for the propagation of feature annotation.</text>
</comment>
<protein>
    <recommendedName>
        <fullName evidence="5 7">Adenylate kinase</fullName>
        <shortName evidence="5">AK</shortName>
        <ecNumber evidence="5 7">2.7.4.3</ecNumber>
    </recommendedName>
    <alternativeName>
        <fullName evidence="5">ATP-AMP transphosphorylase</fullName>
    </alternativeName>
    <alternativeName>
        <fullName evidence="5">ATP:AMP phosphotransferase</fullName>
    </alternativeName>
    <alternativeName>
        <fullName evidence="5">Adenylate monophosphate kinase</fullName>
    </alternativeName>
</protein>
<dbReference type="HAMAP" id="MF_00235">
    <property type="entry name" value="Adenylate_kinase_Adk"/>
    <property type="match status" value="1"/>
</dbReference>
<dbReference type="GO" id="GO:0044209">
    <property type="term" value="P:AMP salvage"/>
    <property type="evidence" value="ECO:0007669"/>
    <property type="project" value="UniProtKB-UniRule"/>
</dbReference>
<keyword evidence="4 5" id="KW-0418">Kinase</keyword>
<sequence length="213" mass="23139">MSMTDRKLNLILFGPPAAGKGTQAKRLVADHALIQLSTGDMLRAAVASGSELGERVKLIMQRGDLVSDDIVIALIEDQINQNPDAAGFIYDGFPRTVPQAEALDAALASRGMAIDSVIRLVVDDTALMDRIKTRFAEQGRKDDNPESFAIRLGNYNKQTAPLLPYYVAQGKLAEVDGMQSIESVSTQVGDVLKMIKAAKSPQKKGFFARLFSR</sequence>
<dbReference type="EMBL" id="BMZH01000006">
    <property type="protein sequence ID" value="GHA94520.1"/>
    <property type="molecule type" value="Genomic_DNA"/>
</dbReference>
<proteinExistence type="inferred from homology"/>
<name>A0A8J3CRE0_9PROT</name>
<comment type="pathway">
    <text evidence="5">Purine metabolism; AMP biosynthesis via salvage pathway; AMP from ADP: step 1/1.</text>
</comment>
<dbReference type="InterPro" id="IPR000850">
    <property type="entry name" value="Adenylat/UMP-CMP_kin"/>
</dbReference>
<dbReference type="InterPro" id="IPR033690">
    <property type="entry name" value="Adenylat_kinase_CS"/>
</dbReference>
<feature type="binding site" evidence="5">
    <location>
        <position position="38"/>
    </location>
    <ligand>
        <name>AMP</name>
        <dbReference type="ChEBI" id="CHEBI:456215"/>
    </ligand>
</feature>
<dbReference type="AlphaFoldDB" id="A0A8J3CRE0"/>
<comment type="catalytic activity">
    <reaction evidence="5 7">
        <text>AMP + ATP = 2 ADP</text>
        <dbReference type="Rhea" id="RHEA:12973"/>
        <dbReference type="ChEBI" id="CHEBI:30616"/>
        <dbReference type="ChEBI" id="CHEBI:456215"/>
        <dbReference type="ChEBI" id="CHEBI:456216"/>
        <dbReference type="EC" id="2.7.4.3"/>
    </reaction>
</comment>
<dbReference type="Proteomes" id="UP000634004">
    <property type="component" value="Unassembled WGS sequence"/>
</dbReference>
<evidence type="ECO:0000256" key="5">
    <source>
        <dbReference type="HAMAP-Rule" id="MF_00235"/>
    </source>
</evidence>
<evidence type="ECO:0000313" key="8">
    <source>
        <dbReference type="EMBL" id="GHA94520.1"/>
    </source>
</evidence>
<dbReference type="GO" id="GO:0005524">
    <property type="term" value="F:ATP binding"/>
    <property type="evidence" value="ECO:0007669"/>
    <property type="project" value="UniProtKB-UniRule"/>
</dbReference>
<dbReference type="GO" id="GO:0004017">
    <property type="term" value="F:AMP kinase activity"/>
    <property type="evidence" value="ECO:0007669"/>
    <property type="project" value="UniProtKB-UniRule"/>
</dbReference>
<dbReference type="InterPro" id="IPR027417">
    <property type="entry name" value="P-loop_NTPase"/>
</dbReference>
<accession>A0A8J3CRE0</accession>
<dbReference type="PANTHER" id="PTHR23359">
    <property type="entry name" value="NUCLEOTIDE KINASE"/>
    <property type="match status" value="1"/>
</dbReference>
<dbReference type="NCBIfam" id="NF011100">
    <property type="entry name" value="PRK14527.1"/>
    <property type="match status" value="1"/>
</dbReference>
<feature type="binding site" evidence="5">
    <location>
        <position position="140"/>
    </location>
    <ligand>
        <name>AMP</name>
        <dbReference type="ChEBI" id="CHEBI:456215"/>
    </ligand>
</feature>
<dbReference type="UniPathway" id="UPA00588">
    <property type="reaction ID" value="UER00649"/>
</dbReference>
<keyword evidence="1 5" id="KW-0808">Transferase</keyword>
<feature type="binding site" evidence="5">
    <location>
        <position position="99"/>
    </location>
    <ligand>
        <name>AMP</name>
        <dbReference type="ChEBI" id="CHEBI:456215"/>
    </ligand>
</feature>
<keyword evidence="5" id="KW-0963">Cytoplasm</keyword>
<feature type="binding site" evidence="5">
    <location>
        <begin position="92"/>
        <end position="95"/>
    </location>
    <ligand>
        <name>AMP</name>
        <dbReference type="ChEBI" id="CHEBI:456215"/>
    </ligand>
</feature>
<comment type="caution">
    <text evidence="8">The sequence shown here is derived from an EMBL/GenBank/DDBJ whole genome shotgun (WGS) entry which is preliminary data.</text>
</comment>
<feature type="binding site" evidence="5">
    <location>
        <begin position="17"/>
        <end position="22"/>
    </location>
    <ligand>
        <name>ATP</name>
        <dbReference type="ChEBI" id="CHEBI:30616"/>
    </ligand>
</feature>
<comment type="subunit">
    <text evidence="5 7">Monomer.</text>
</comment>
<feature type="binding site" evidence="5">
    <location>
        <position position="179"/>
    </location>
    <ligand>
        <name>ATP</name>
        <dbReference type="ChEBI" id="CHEBI:30616"/>
    </ligand>
</feature>
<gene>
    <name evidence="5 8" type="primary">adk</name>
    <name evidence="8" type="ORF">GCM10009069_16810</name>
</gene>
<dbReference type="CDD" id="cd01428">
    <property type="entry name" value="ADK"/>
    <property type="match status" value="1"/>
</dbReference>
<dbReference type="Pfam" id="PF00406">
    <property type="entry name" value="ADK"/>
    <property type="match status" value="1"/>
</dbReference>
<comment type="similarity">
    <text evidence="5 6">Belongs to the adenylate kinase family.</text>
</comment>
<evidence type="ECO:0000313" key="9">
    <source>
        <dbReference type="Proteomes" id="UP000634004"/>
    </source>
</evidence>
<dbReference type="Gene3D" id="3.40.50.300">
    <property type="entry name" value="P-loop containing nucleotide triphosphate hydrolases"/>
    <property type="match status" value="1"/>
</dbReference>
<reference evidence="8" key="2">
    <citation type="submission" date="2020-09" db="EMBL/GenBank/DDBJ databases">
        <authorList>
            <person name="Sun Q."/>
            <person name="Kim S."/>
        </authorList>
    </citation>
    <scope>NUCLEOTIDE SEQUENCE</scope>
    <source>
        <strain evidence="8">KCTC 32513</strain>
    </source>
</reference>
<evidence type="ECO:0000256" key="1">
    <source>
        <dbReference type="ARBA" id="ARBA00022679"/>
    </source>
</evidence>
<organism evidence="8 9">
    <name type="scientific">Algimonas arctica</name>
    <dbReference type="NCBI Taxonomy" id="1479486"/>
    <lineage>
        <taxon>Bacteria</taxon>
        <taxon>Pseudomonadati</taxon>
        <taxon>Pseudomonadota</taxon>
        <taxon>Alphaproteobacteria</taxon>
        <taxon>Maricaulales</taxon>
        <taxon>Robiginitomaculaceae</taxon>
        <taxon>Algimonas</taxon>
    </lineage>
</organism>